<feature type="domain" description="CMP/dCMP-type deaminase" evidence="6">
    <location>
        <begin position="13"/>
        <end position="146"/>
    </location>
</feature>
<dbReference type="EMBL" id="CP001824">
    <property type="protein sequence ID" value="ACZ40135.1"/>
    <property type="molecule type" value="Genomic_DNA"/>
</dbReference>
<dbReference type="Gene3D" id="3.40.140.10">
    <property type="entry name" value="Cytidine Deaminase, domain 2"/>
    <property type="match status" value="1"/>
</dbReference>
<proteinExistence type="inferred from homology"/>
<dbReference type="Proteomes" id="UP000002027">
    <property type="component" value="Chromosome 2"/>
</dbReference>
<evidence type="ECO:0000313" key="8">
    <source>
        <dbReference type="Proteomes" id="UP000002027"/>
    </source>
</evidence>
<dbReference type="FunCoup" id="D1C8J2">
    <property type="interactions" value="174"/>
</dbReference>
<dbReference type="eggNOG" id="COG2131">
    <property type="taxonomic scope" value="Bacteria"/>
</dbReference>
<dbReference type="SUPFAM" id="SSF53927">
    <property type="entry name" value="Cytidine deaminase-like"/>
    <property type="match status" value="1"/>
</dbReference>
<dbReference type="STRING" id="479434.Sthe_2721"/>
<organism evidence="7 8">
    <name type="scientific">Sphaerobacter thermophilus (strain ATCC 49802 / DSM 20745 / KCCM 41009 / NCIMB 13125 / S 6022)</name>
    <dbReference type="NCBI Taxonomy" id="479434"/>
    <lineage>
        <taxon>Bacteria</taxon>
        <taxon>Pseudomonadati</taxon>
        <taxon>Thermomicrobiota</taxon>
        <taxon>Thermomicrobia</taxon>
        <taxon>Sphaerobacterales</taxon>
        <taxon>Sphaerobacterineae</taxon>
        <taxon>Sphaerobacteraceae</taxon>
        <taxon>Sphaerobacter</taxon>
    </lineage>
</organism>
<reference evidence="8" key="1">
    <citation type="submission" date="2009-11" db="EMBL/GenBank/DDBJ databases">
        <title>The complete chromosome 2 of Sphaerobacter thermophilus DSM 20745.</title>
        <authorList>
            <person name="Lucas S."/>
            <person name="Copeland A."/>
            <person name="Lapidus A."/>
            <person name="Glavina del Rio T."/>
            <person name="Dalin E."/>
            <person name="Tice H."/>
            <person name="Bruce D."/>
            <person name="Goodwin L."/>
            <person name="Pitluck S."/>
            <person name="Kyrpides N."/>
            <person name="Mavromatis K."/>
            <person name="Ivanova N."/>
            <person name="Mikhailova N."/>
            <person name="LaButti K.M."/>
            <person name="Clum A."/>
            <person name="Sun H.I."/>
            <person name="Brettin T."/>
            <person name="Detter J.C."/>
            <person name="Han C."/>
            <person name="Larimer F."/>
            <person name="Land M."/>
            <person name="Hauser L."/>
            <person name="Markowitz V."/>
            <person name="Cheng J.F."/>
            <person name="Hugenholtz P."/>
            <person name="Woyke T."/>
            <person name="Wu D."/>
            <person name="Steenblock K."/>
            <person name="Schneider S."/>
            <person name="Pukall R."/>
            <person name="Goeker M."/>
            <person name="Klenk H.P."/>
            <person name="Eisen J.A."/>
        </authorList>
    </citation>
    <scope>NUCLEOTIDE SEQUENCE [LARGE SCALE GENOMIC DNA]</scope>
    <source>
        <strain evidence="8">ATCC 49802 / DSM 20745 / S 6022</strain>
    </source>
</reference>
<dbReference type="GO" id="GO:0005737">
    <property type="term" value="C:cytoplasm"/>
    <property type="evidence" value="ECO:0007669"/>
    <property type="project" value="TreeGrafter"/>
</dbReference>
<evidence type="ECO:0000256" key="1">
    <source>
        <dbReference type="ARBA" id="ARBA00001947"/>
    </source>
</evidence>
<keyword evidence="8" id="KW-1185">Reference proteome</keyword>
<evidence type="ECO:0000313" key="7">
    <source>
        <dbReference type="EMBL" id="ACZ40135.1"/>
    </source>
</evidence>
<name>D1C8J2_SPHTD</name>
<gene>
    <name evidence="7" type="ordered locus">Sthe_2721</name>
</gene>
<keyword evidence="4" id="KW-0378">Hydrolase</keyword>
<reference evidence="7 8" key="2">
    <citation type="journal article" date="2010" name="Stand. Genomic Sci.">
        <title>Complete genome sequence of Desulfohalobium retbaense type strain (HR(100)).</title>
        <authorList>
            <person name="Spring S."/>
            <person name="Nolan M."/>
            <person name="Lapidus A."/>
            <person name="Glavina Del Rio T."/>
            <person name="Copeland A."/>
            <person name="Tice H."/>
            <person name="Cheng J.F."/>
            <person name="Lucas S."/>
            <person name="Land M."/>
            <person name="Chen F."/>
            <person name="Bruce D."/>
            <person name="Goodwin L."/>
            <person name="Pitluck S."/>
            <person name="Ivanova N."/>
            <person name="Mavromatis K."/>
            <person name="Mikhailova N."/>
            <person name="Pati A."/>
            <person name="Chen A."/>
            <person name="Palaniappan K."/>
            <person name="Hauser L."/>
            <person name="Chang Y.J."/>
            <person name="Jeffries C.D."/>
            <person name="Munk C."/>
            <person name="Kiss H."/>
            <person name="Chain P."/>
            <person name="Han C."/>
            <person name="Brettin T."/>
            <person name="Detter J.C."/>
            <person name="Schuler E."/>
            <person name="Goker M."/>
            <person name="Rohde M."/>
            <person name="Bristow J."/>
            <person name="Eisen J.A."/>
            <person name="Markowitz V."/>
            <person name="Hugenholtz P."/>
            <person name="Kyrpides N.C."/>
            <person name="Klenk H.P."/>
        </authorList>
    </citation>
    <scope>NUCLEOTIDE SEQUENCE [LARGE SCALE GENOMIC DNA]</scope>
    <source>
        <strain evidence="8">ATCC 49802 / DSM 20745 / S 6022</strain>
    </source>
</reference>
<keyword evidence="5" id="KW-0862">Zinc</keyword>
<evidence type="ECO:0000256" key="5">
    <source>
        <dbReference type="ARBA" id="ARBA00022833"/>
    </source>
</evidence>
<evidence type="ECO:0000256" key="3">
    <source>
        <dbReference type="ARBA" id="ARBA00022723"/>
    </source>
</evidence>
<protein>
    <submittedName>
        <fullName evidence="7">CMP/dCMP deaminase zinc-binding protein</fullName>
    </submittedName>
</protein>
<dbReference type="InParanoid" id="D1C8J2"/>
<dbReference type="GO" id="GO:0008270">
    <property type="term" value="F:zinc ion binding"/>
    <property type="evidence" value="ECO:0007669"/>
    <property type="project" value="InterPro"/>
</dbReference>
<dbReference type="InterPro" id="IPR016193">
    <property type="entry name" value="Cytidine_deaminase-like"/>
</dbReference>
<dbReference type="PROSITE" id="PS51747">
    <property type="entry name" value="CYT_DCMP_DEAMINASES_2"/>
    <property type="match status" value="1"/>
</dbReference>
<dbReference type="PANTHER" id="PTHR11086:SF18">
    <property type="entry name" value="DEOXYCYTIDYLATE DEAMINASE"/>
    <property type="match status" value="1"/>
</dbReference>
<dbReference type="Pfam" id="PF00383">
    <property type="entry name" value="dCMP_cyt_deam_1"/>
    <property type="match status" value="1"/>
</dbReference>
<comment type="similarity">
    <text evidence="2">Belongs to the cytidine and deoxycytidylate deaminase family.</text>
</comment>
<dbReference type="KEGG" id="sti:Sthe_2721"/>
<dbReference type="RefSeq" id="WP_012873173.1">
    <property type="nucleotide sequence ID" value="NC_013524.1"/>
</dbReference>
<accession>D1C8J2</accession>
<comment type="cofactor">
    <cofactor evidence="1">
        <name>Zn(2+)</name>
        <dbReference type="ChEBI" id="CHEBI:29105"/>
    </cofactor>
</comment>
<dbReference type="InterPro" id="IPR015517">
    <property type="entry name" value="dCMP_deaminase-rel"/>
</dbReference>
<keyword evidence="3" id="KW-0479">Metal-binding</keyword>
<dbReference type="InterPro" id="IPR002125">
    <property type="entry name" value="CMP_dCMP_dom"/>
</dbReference>
<sequence length="191" mass="21129">MPSKETSPAERMARDEYYMRLAMAVRERASCLGSRVGAVLVLQDRVIATGYNGTPMGMKNCDEGGCDRCAHPERYPAGQGYDACICVHAEQNLLLTAARFGIAVRGAVVYTTMQPCFGCLKELLQAEIEAVYYLHPWQPPAHLQEQYERIQQAIPHGIRQVNIPDDRIAWAMPRRVAAETGHAAPPATDAE</sequence>
<dbReference type="AlphaFoldDB" id="D1C8J2"/>
<dbReference type="HOGENOM" id="CLU_047993_2_3_0"/>
<dbReference type="CDD" id="cd01286">
    <property type="entry name" value="deoxycytidylate_deaminase"/>
    <property type="match status" value="1"/>
</dbReference>
<evidence type="ECO:0000259" key="6">
    <source>
        <dbReference type="PROSITE" id="PS51747"/>
    </source>
</evidence>
<evidence type="ECO:0000256" key="4">
    <source>
        <dbReference type="ARBA" id="ARBA00022801"/>
    </source>
</evidence>
<dbReference type="PROSITE" id="PS00903">
    <property type="entry name" value="CYT_DCMP_DEAMINASES_1"/>
    <property type="match status" value="1"/>
</dbReference>
<dbReference type="InterPro" id="IPR016192">
    <property type="entry name" value="APOBEC/CMP_deaminase_Zn-bd"/>
</dbReference>
<dbReference type="InterPro" id="IPR035105">
    <property type="entry name" value="Deoxycytidylate_deaminase_dom"/>
</dbReference>
<dbReference type="PANTHER" id="PTHR11086">
    <property type="entry name" value="DEOXYCYTIDYLATE DEAMINASE-RELATED"/>
    <property type="match status" value="1"/>
</dbReference>
<dbReference type="GO" id="GO:0004132">
    <property type="term" value="F:dCMP deaminase activity"/>
    <property type="evidence" value="ECO:0007669"/>
    <property type="project" value="TreeGrafter"/>
</dbReference>
<evidence type="ECO:0000256" key="2">
    <source>
        <dbReference type="ARBA" id="ARBA00006576"/>
    </source>
</evidence>